<evidence type="ECO:0000313" key="1">
    <source>
        <dbReference type="Proteomes" id="UP000036681"/>
    </source>
</evidence>
<dbReference type="WBParaSite" id="ALUE_0000354301-mRNA-1">
    <property type="protein sequence ID" value="ALUE_0000354301-mRNA-1"/>
    <property type="gene ID" value="ALUE_0000354301"/>
</dbReference>
<reference evidence="2" key="1">
    <citation type="submission" date="2017-02" db="UniProtKB">
        <authorList>
            <consortium name="WormBaseParasite"/>
        </authorList>
    </citation>
    <scope>IDENTIFICATION</scope>
</reference>
<name>A0A0M3HP12_ASCLU</name>
<dbReference type="Proteomes" id="UP000036681">
    <property type="component" value="Unplaced"/>
</dbReference>
<organism evidence="1 2">
    <name type="scientific">Ascaris lumbricoides</name>
    <name type="common">Giant roundworm</name>
    <dbReference type="NCBI Taxonomy" id="6252"/>
    <lineage>
        <taxon>Eukaryota</taxon>
        <taxon>Metazoa</taxon>
        <taxon>Ecdysozoa</taxon>
        <taxon>Nematoda</taxon>
        <taxon>Chromadorea</taxon>
        <taxon>Rhabditida</taxon>
        <taxon>Spirurina</taxon>
        <taxon>Ascaridomorpha</taxon>
        <taxon>Ascaridoidea</taxon>
        <taxon>Ascarididae</taxon>
        <taxon>Ascaris</taxon>
    </lineage>
</organism>
<accession>A0A0M3HP12</accession>
<evidence type="ECO:0000313" key="2">
    <source>
        <dbReference type="WBParaSite" id="ALUE_0000354301-mRNA-1"/>
    </source>
</evidence>
<dbReference type="AlphaFoldDB" id="A0A0M3HP12"/>
<proteinExistence type="predicted"/>
<sequence length="122" mass="14028">MTVLFISSIFCPSSHIALFLLFKAVCCWIALFTDSFVNTRSTALLHSSSSGNNFFTSASLDQFYEVFLYDMAYYTIFVNVLRRLHVYMQPTLVDVSDEHFKLDKLIVVRLINSFVALTLYRG</sequence>
<keyword evidence="1" id="KW-1185">Reference proteome</keyword>
<protein>
    <submittedName>
        <fullName evidence="2">Secreted protein</fullName>
    </submittedName>
</protein>